<feature type="domain" description="Chromosomal replication initiator protein DnaA ATPAse" evidence="1">
    <location>
        <begin position="24"/>
        <end position="163"/>
    </location>
</feature>
<dbReference type="GO" id="GO:0006270">
    <property type="term" value="P:DNA replication initiation"/>
    <property type="evidence" value="ECO:0007669"/>
    <property type="project" value="TreeGrafter"/>
</dbReference>
<dbReference type="EMBL" id="PRLP01000167">
    <property type="protein sequence ID" value="PPC74160.1"/>
    <property type="molecule type" value="Genomic_DNA"/>
</dbReference>
<dbReference type="Pfam" id="PF22688">
    <property type="entry name" value="Hda_lid"/>
    <property type="match status" value="1"/>
</dbReference>
<dbReference type="AlphaFoldDB" id="A0A2S5KHB7"/>
<dbReference type="Proteomes" id="UP000238196">
    <property type="component" value="Unassembled WGS sequence"/>
</dbReference>
<evidence type="ECO:0000313" key="4">
    <source>
        <dbReference type="Proteomes" id="UP000238196"/>
    </source>
</evidence>
<dbReference type="NCBIfam" id="TIGR03420">
    <property type="entry name" value="DnaA_homol_Hda"/>
    <property type="match status" value="1"/>
</dbReference>
<dbReference type="PANTHER" id="PTHR30050:SF5">
    <property type="entry name" value="DNAA REGULATORY INACTIVATOR HDA"/>
    <property type="match status" value="1"/>
</dbReference>
<proteinExistence type="predicted"/>
<dbReference type="Pfam" id="PF00308">
    <property type="entry name" value="Bac_DnaA"/>
    <property type="match status" value="1"/>
</dbReference>
<gene>
    <name evidence="3" type="ORF">C4K68_27535</name>
</gene>
<dbReference type="PANTHER" id="PTHR30050">
    <property type="entry name" value="CHROMOSOMAL REPLICATION INITIATOR PROTEIN DNAA"/>
    <property type="match status" value="1"/>
</dbReference>
<dbReference type="InterPro" id="IPR055199">
    <property type="entry name" value="Hda_lid"/>
</dbReference>
<feature type="domain" description="Hda lid" evidence="2">
    <location>
        <begin position="170"/>
        <end position="233"/>
    </location>
</feature>
<reference evidence="3 4" key="1">
    <citation type="submission" date="2018-02" db="EMBL/GenBank/DDBJ databases">
        <title>novel marine gammaproteobacteria from coastal saline agro ecosystem.</title>
        <authorList>
            <person name="Krishnan R."/>
            <person name="Ramesh Kumar N."/>
        </authorList>
    </citation>
    <scope>NUCLEOTIDE SEQUENCE [LARGE SCALE GENOMIC DNA]</scope>
    <source>
        <strain evidence="3 4">228</strain>
    </source>
</reference>
<protein>
    <submittedName>
        <fullName evidence="3">DnaA regulatory inactivator Hda</fullName>
    </submittedName>
</protein>
<dbReference type="InterPro" id="IPR013317">
    <property type="entry name" value="DnaA_dom"/>
</dbReference>
<organism evidence="3 4">
    <name type="scientific">Proteobacteria bacterium 228</name>
    <dbReference type="NCBI Taxonomy" id="2083153"/>
    <lineage>
        <taxon>Bacteria</taxon>
        <taxon>Pseudomonadati</taxon>
        <taxon>Pseudomonadota</taxon>
    </lineage>
</organism>
<accession>A0A2S5KHB7</accession>
<dbReference type="Gene3D" id="1.10.8.60">
    <property type="match status" value="1"/>
</dbReference>
<evidence type="ECO:0000313" key="3">
    <source>
        <dbReference type="EMBL" id="PPC74160.1"/>
    </source>
</evidence>
<sequence>MTTKKPSLPIQLPLWLRLRDDAKLDNFYAKGNELAISSIRHLFEEGERFLYLWGAKGTGCSHLLQSACHHAGTLGKTSVYLPMDELIDYPVELLENLEQLELVCIDDVQAIAGNSQWEEALFHLFNRIRDAGGRLLTAATMPPRQLPIQLADLQSRLSWGVVIQLHELSDEEKLTALKMRAHVRSMELPDEVARFILLRSPRDLAAMFSLLDKLDDASFTAKRKLTIPFVKETFNW</sequence>
<dbReference type="InterPro" id="IPR027417">
    <property type="entry name" value="P-loop_NTPase"/>
</dbReference>
<dbReference type="Gene3D" id="3.40.50.300">
    <property type="entry name" value="P-loop containing nucleotide triphosphate hydrolases"/>
    <property type="match status" value="1"/>
</dbReference>
<dbReference type="GO" id="GO:0032297">
    <property type="term" value="P:negative regulation of DNA-templated DNA replication initiation"/>
    <property type="evidence" value="ECO:0007669"/>
    <property type="project" value="InterPro"/>
</dbReference>
<evidence type="ECO:0000259" key="1">
    <source>
        <dbReference type="Pfam" id="PF00308"/>
    </source>
</evidence>
<comment type="caution">
    <text evidence="3">The sequence shown here is derived from an EMBL/GenBank/DDBJ whole genome shotgun (WGS) entry which is preliminary data.</text>
</comment>
<evidence type="ECO:0000259" key="2">
    <source>
        <dbReference type="Pfam" id="PF22688"/>
    </source>
</evidence>
<name>A0A2S5KHB7_9PROT</name>
<dbReference type="SUPFAM" id="SSF52540">
    <property type="entry name" value="P-loop containing nucleoside triphosphate hydrolases"/>
    <property type="match status" value="1"/>
</dbReference>
<dbReference type="OrthoDB" id="5295356at2"/>
<dbReference type="InterPro" id="IPR017788">
    <property type="entry name" value="Hda"/>
</dbReference>